<dbReference type="InterPro" id="IPR000515">
    <property type="entry name" value="MetI-like"/>
</dbReference>
<evidence type="ECO:0000259" key="8">
    <source>
        <dbReference type="PROSITE" id="PS50928"/>
    </source>
</evidence>
<dbReference type="SUPFAM" id="SSF161098">
    <property type="entry name" value="MetI-like"/>
    <property type="match status" value="1"/>
</dbReference>
<keyword evidence="10" id="KW-1185">Reference proteome</keyword>
<dbReference type="Pfam" id="PF00528">
    <property type="entry name" value="BPD_transp_1"/>
    <property type="match status" value="1"/>
</dbReference>
<comment type="subcellular location">
    <subcellularLocation>
        <location evidence="1 7">Cell membrane</location>
        <topology evidence="1 7">Multi-pass membrane protein</topology>
    </subcellularLocation>
</comment>
<dbReference type="STRING" id="399736.SAMN04489720_1816"/>
<dbReference type="Proteomes" id="UP000198822">
    <property type="component" value="Chromosome I"/>
</dbReference>
<dbReference type="PROSITE" id="PS50928">
    <property type="entry name" value="ABC_TM1"/>
    <property type="match status" value="1"/>
</dbReference>
<feature type="transmembrane region" description="Helical" evidence="7">
    <location>
        <begin position="295"/>
        <end position="316"/>
    </location>
</feature>
<feature type="transmembrane region" description="Helical" evidence="7">
    <location>
        <begin position="188"/>
        <end position="210"/>
    </location>
</feature>
<dbReference type="GO" id="GO:0005886">
    <property type="term" value="C:plasma membrane"/>
    <property type="evidence" value="ECO:0007669"/>
    <property type="project" value="UniProtKB-SubCell"/>
</dbReference>
<reference evidence="10" key="1">
    <citation type="submission" date="2016-10" db="EMBL/GenBank/DDBJ databases">
        <authorList>
            <person name="Varghese N."/>
            <person name="Submissions S."/>
        </authorList>
    </citation>
    <scope>NUCLEOTIDE SEQUENCE [LARGE SCALE GENOMIC DNA]</scope>
    <source>
        <strain evidence="10">DSM 22002</strain>
    </source>
</reference>
<dbReference type="InterPro" id="IPR035906">
    <property type="entry name" value="MetI-like_sf"/>
</dbReference>
<keyword evidence="3" id="KW-1003">Cell membrane</keyword>
<sequence>MTSTAITPDPEIRDVDDALNTAPRSRADRVKQRLTSPWATLVAIVIAVLWTIPTFGLLLSSFRPGDDIRTSGWWTFFTNPQLTLQNYQEVLLSGSASSPQLGEYFVNSLIVAIPGTIFPLVLASLAAYAFAWVKFKGSGTLFVIIFALQIVPLQMALIPLLQMFVTFLQPFQEGLADALPFISERQYAPIWVAHTIFALPLAIFLLHNFISEIPSEVVEAARVDGAGHGQIFFRIILPLAMPAIASFAIFQFLWVWNDLLVALVFSSGTPDTAPLTQRLAELAGSRGENWDRLTAGAFVSLIVPLIVFFGLQRFFVRGLLAGSAKG</sequence>
<protein>
    <submittedName>
        <fullName evidence="9">Carbohydrate ABC transporter membrane protein 2, CUT1 family</fullName>
    </submittedName>
</protein>
<feature type="transmembrane region" description="Helical" evidence="7">
    <location>
        <begin position="104"/>
        <end position="129"/>
    </location>
</feature>
<feature type="transmembrane region" description="Helical" evidence="7">
    <location>
        <begin position="38"/>
        <end position="59"/>
    </location>
</feature>
<dbReference type="PANTHER" id="PTHR43744:SF4">
    <property type="entry name" value="OSMOPROTECTIVE COMPOUNDS UPTAKE PERMEASE PROTEIN GGTD"/>
    <property type="match status" value="1"/>
</dbReference>
<keyword evidence="4 7" id="KW-0812">Transmembrane</keyword>
<evidence type="ECO:0000256" key="2">
    <source>
        <dbReference type="ARBA" id="ARBA00022448"/>
    </source>
</evidence>
<dbReference type="OrthoDB" id="9794684at2"/>
<dbReference type="PANTHER" id="PTHR43744">
    <property type="entry name" value="ABC TRANSPORTER PERMEASE PROTEIN MG189-RELATED-RELATED"/>
    <property type="match status" value="1"/>
</dbReference>
<evidence type="ECO:0000256" key="3">
    <source>
        <dbReference type="ARBA" id="ARBA00022475"/>
    </source>
</evidence>
<dbReference type="GO" id="GO:0055085">
    <property type="term" value="P:transmembrane transport"/>
    <property type="evidence" value="ECO:0007669"/>
    <property type="project" value="InterPro"/>
</dbReference>
<dbReference type="RefSeq" id="WP_092504346.1">
    <property type="nucleotide sequence ID" value="NZ_LT629695.1"/>
</dbReference>
<name>A0A1G8DXM5_9MICO</name>
<evidence type="ECO:0000256" key="5">
    <source>
        <dbReference type="ARBA" id="ARBA00022989"/>
    </source>
</evidence>
<proteinExistence type="inferred from homology"/>
<keyword evidence="6 7" id="KW-0472">Membrane</keyword>
<feature type="transmembrane region" description="Helical" evidence="7">
    <location>
        <begin position="231"/>
        <end position="256"/>
    </location>
</feature>
<feature type="transmembrane region" description="Helical" evidence="7">
    <location>
        <begin position="141"/>
        <end position="168"/>
    </location>
</feature>
<evidence type="ECO:0000256" key="4">
    <source>
        <dbReference type="ARBA" id="ARBA00022692"/>
    </source>
</evidence>
<evidence type="ECO:0000313" key="10">
    <source>
        <dbReference type="Proteomes" id="UP000198822"/>
    </source>
</evidence>
<accession>A0A1G8DXM5</accession>
<evidence type="ECO:0000256" key="6">
    <source>
        <dbReference type="ARBA" id="ARBA00023136"/>
    </source>
</evidence>
<evidence type="ECO:0000256" key="7">
    <source>
        <dbReference type="RuleBase" id="RU363032"/>
    </source>
</evidence>
<gene>
    <name evidence="9" type="ORF">SAMN04489720_1816</name>
</gene>
<dbReference type="CDD" id="cd06261">
    <property type="entry name" value="TM_PBP2"/>
    <property type="match status" value="1"/>
</dbReference>
<keyword evidence="2 7" id="KW-0813">Transport</keyword>
<dbReference type="AlphaFoldDB" id="A0A1G8DXM5"/>
<evidence type="ECO:0000256" key="1">
    <source>
        <dbReference type="ARBA" id="ARBA00004651"/>
    </source>
</evidence>
<comment type="similarity">
    <text evidence="7">Belongs to the binding-protein-dependent transport system permease family.</text>
</comment>
<keyword evidence="5 7" id="KW-1133">Transmembrane helix</keyword>
<organism evidence="9 10">
    <name type="scientific">Agrococcus jejuensis</name>
    <dbReference type="NCBI Taxonomy" id="399736"/>
    <lineage>
        <taxon>Bacteria</taxon>
        <taxon>Bacillati</taxon>
        <taxon>Actinomycetota</taxon>
        <taxon>Actinomycetes</taxon>
        <taxon>Micrococcales</taxon>
        <taxon>Microbacteriaceae</taxon>
        <taxon>Agrococcus</taxon>
    </lineage>
</organism>
<feature type="domain" description="ABC transmembrane type-1" evidence="8">
    <location>
        <begin position="105"/>
        <end position="311"/>
    </location>
</feature>
<dbReference type="Gene3D" id="1.10.3720.10">
    <property type="entry name" value="MetI-like"/>
    <property type="match status" value="1"/>
</dbReference>
<dbReference type="EMBL" id="LT629695">
    <property type="protein sequence ID" value="SDH62434.1"/>
    <property type="molecule type" value="Genomic_DNA"/>
</dbReference>
<evidence type="ECO:0000313" key="9">
    <source>
        <dbReference type="EMBL" id="SDH62434.1"/>
    </source>
</evidence>